<evidence type="ECO:0000313" key="4">
    <source>
        <dbReference type="EMBL" id="KGM01761.1"/>
    </source>
</evidence>
<keyword evidence="5" id="KW-1185">Reference proteome</keyword>
<evidence type="ECO:0000313" key="5">
    <source>
        <dbReference type="Proteomes" id="UP000029833"/>
    </source>
</evidence>
<evidence type="ECO:0000259" key="3">
    <source>
        <dbReference type="PROSITE" id="PS51109"/>
    </source>
</evidence>
<reference evidence="4 5" key="1">
    <citation type="submission" date="2013-10" db="EMBL/GenBank/DDBJ databases">
        <authorList>
            <person name="Wang G."/>
            <person name="Zhuang W."/>
        </authorList>
    </citation>
    <scope>NUCLEOTIDE SEQUENCE [LARGE SCALE GENOMIC DNA]</scope>
    <source>
        <strain evidence="4 5">DSM 20118</strain>
    </source>
</reference>
<sequence length="439" mass="45866">MPVPEPEPLPMTRRERAALERTQARPALPGVPLPGLARRGGSGRSRPVSAPAPRTVSRPVRLAAQGVVLALVAGGTSAFAVLHKSVTVDVDGSPVEVTAYGRTVGDVLAGAEIEVGEGDLVAPGLDEHISSGSQVVVRHGRELEVEVDGEQTTVWTTALTVGEAVEGLGLRGGDTLLSASRSASLGRDVLRVSTEKTLHLVVDGQVIDGVSSAPTVREALREIGLVLEEGDHVSVPLDATAVDGLVVLVTRASQGDQTVTEVVPFQTVEVEDPELVKGKKVVETKGRAGQRQTTYATSVVGGAVVERTVLASAVTVAPVDQVVKVGTAELPDPSVVAVEPGTAQALGKEMAAARGFGDDQFACLLALWKKESGWRVDAENKSSGAYGIPQSLPGSKMATVADDWRTNPATQITWGLNYIEGRYGDPCGAWAHSQAKNWY</sequence>
<dbReference type="InterPro" id="IPR007137">
    <property type="entry name" value="DUF348"/>
</dbReference>
<accession>A0A0A0B929</accession>
<feature type="domain" description="G5" evidence="3">
    <location>
        <begin position="249"/>
        <end position="329"/>
    </location>
</feature>
<gene>
    <name evidence="4" type="ORF">Q760_17485</name>
</gene>
<dbReference type="Proteomes" id="UP000029833">
    <property type="component" value="Unassembled WGS sequence"/>
</dbReference>
<dbReference type="SMART" id="SM01208">
    <property type="entry name" value="G5"/>
    <property type="match status" value="1"/>
</dbReference>
<dbReference type="RefSeq" id="WP_246056705.1">
    <property type="nucleotide sequence ID" value="NZ_AXNT01000085.1"/>
</dbReference>
<feature type="compositionally biased region" description="Low complexity" evidence="2">
    <location>
        <begin position="24"/>
        <end position="37"/>
    </location>
</feature>
<dbReference type="Pfam" id="PF07501">
    <property type="entry name" value="G5"/>
    <property type="match status" value="1"/>
</dbReference>
<evidence type="ECO:0000256" key="2">
    <source>
        <dbReference type="SAM" id="MobiDB-lite"/>
    </source>
</evidence>
<dbReference type="AlphaFoldDB" id="A0A0A0B929"/>
<feature type="region of interest" description="Disordered" evidence="2">
    <location>
        <begin position="1"/>
        <end position="55"/>
    </location>
</feature>
<keyword evidence="1" id="KW-0732">Signal</keyword>
<dbReference type="InterPro" id="IPR023346">
    <property type="entry name" value="Lysozyme-like_dom_sf"/>
</dbReference>
<dbReference type="STRING" id="1408250.Q760_17485"/>
<dbReference type="Gene3D" id="1.10.530.10">
    <property type="match status" value="1"/>
</dbReference>
<dbReference type="InterPro" id="IPR011098">
    <property type="entry name" value="G5_dom"/>
</dbReference>
<organism evidence="4 5">
    <name type="scientific">Cellulomonas cellasea DSM 20118</name>
    <dbReference type="NCBI Taxonomy" id="1408250"/>
    <lineage>
        <taxon>Bacteria</taxon>
        <taxon>Bacillati</taxon>
        <taxon>Actinomycetota</taxon>
        <taxon>Actinomycetes</taxon>
        <taxon>Micrococcales</taxon>
        <taxon>Cellulomonadaceae</taxon>
        <taxon>Cellulomonas</taxon>
    </lineage>
</organism>
<name>A0A0A0B929_9CELL</name>
<dbReference type="Gene3D" id="2.20.230.10">
    <property type="entry name" value="Resuscitation-promoting factor rpfb"/>
    <property type="match status" value="1"/>
</dbReference>
<dbReference type="SUPFAM" id="SSF53955">
    <property type="entry name" value="Lysozyme-like"/>
    <property type="match status" value="1"/>
</dbReference>
<protein>
    <recommendedName>
        <fullName evidence="3">G5 domain-containing protein</fullName>
    </recommendedName>
</protein>
<dbReference type="EMBL" id="AXNT01000085">
    <property type="protein sequence ID" value="KGM01761.1"/>
    <property type="molecule type" value="Genomic_DNA"/>
</dbReference>
<evidence type="ECO:0000256" key="1">
    <source>
        <dbReference type="ARBA" id="ARBA00022729"/>
    </source>
</evidence>
<dbReference type="Pfam" id="PF03990">
    <property type="entry name" value="DUF348"/>
    <property type="match status" value="3"/>
</dbReference>
<dbReference type="PROSITE" id="PS51109">
    <property type="entry name" value="G5"/>
    <property type="match status" value="1"/>
</dbReference>
<feature type="compositionally biased region" description="Basic and acidic residues" evidence="2">
    <location>
        <begin position="12"/>
        <end position="23"/>
    </location>
</feature>
<proteinExistence type="predicted"/>
<comment type="caution">
    <text evidence="4">The sequence shown here is derived from an EMBL/GenBank/DDBJ whole genome shotgun (WGS) entry which is preliminary data.</text>
</comment>